<dbReference type="AlphaFoldDB" id="A0A0H3P9D9"/>
<dbReference type="KEGG" id="cjj:CJJ81176_pVir0034"/>
<protein>
    <submittedName>
        <fullName evidence="1">Uncharacterized protein</fullName>
    </submittedName>
</protein>
<organism evidence="1 2">
    <name type="scientific">Campylobacter jejuni subsp. jejuni serotype O:23/36 (strain 81-176)</name>
    <dbReference type="NCBI Taxonomy" id="354242"/>
    <lineage>
        <taxon>Bacteria</taxon>
        <taxon>Pseudomonadati</taxon>
        <taxon>Campylobacterota</taxon>
        <taxon>Epsilonproteobacteria</taxon>
        <taxon>Campylobacterales</taxon>
        <taxon>Campylobacteraceae</taxon>
        <taxon>Campylobacter</taxon>
    </lineage>
</organism>
<proteinExistence type="predicted"/>
<keyword evidence="1" id="KW-0614">Plasmid</keyword>
<dbReference type="Proteomes" id="UP000000646">
    <property type="component" value="Plasmid pVir"/>
</dbReference>
<dbReference type="HOGENOM" id="CLU_3267171_0_0_7"/>
<accession>A0A0H3P9D9</accession>
<sequence>MLFILFLYVFLNSFCTKPKTFSPFFTYLKSFFGFRKGLKNK</sequence>
<dbReference type="EMBL" id="CP000550">
    <property type="protein sequence ID" value="EAQ71735.1"/>
    <property type="molecule type" value="Genomic_DNA"/>
</dbReference>
<name>A0A0H3P9D9_CAMJJ</name>
<geneLocation type="plasmid" evidence="1 2">
    <name>pVir</name>
</geneLocation>
<evidence type="ECO:0000313" key="1">
    <source>
        <dbReference type="EMBL" id="EAQ71735.1"/>
    </source>
</evidence>
<evidence type="ECO:0000313" key="2">
    <source>
        <dbReference type="Proteomes" id="UP000000646"/>
    </source>
</evidence>
<reference evidence="2" key="1">
    <citation type="submission" date="2007-01" db="EMBL/GenBank/DDBJ databases">
        <authorList>
            <person name="Fouts D.E."/>
            <person name="Nelson K.E."/>
        </authorList>
    </citation>
    <scope>NUCLEOTIDE SEQUENCE [LARGE SCALE GENOMIC DNA]</scope>
    <source>
        <strain evidence="2">81-176</strain>
        <plasmid evidence="2">Plasmid pVir</plasmid>
    </source>
</reference>
<gene>
    <name evidence="1" type="ordered locus">CJJ81176_pVir0034</name>
</gene>